<evidence type="ECO:0000256" key="1">
    <source>
        <dbReference type="ARBA" id="ARBA00022723"/>
    </source>
</evidence>
<dbReference type="Pfam" id="PF00596">
    <property type="entry name" value="Aldolase_II"/>
    <property type="match status" value="1"/>
</dbReference>
<reference evidence="4" key="1">
    <citation type="submission" date="2019-08" db="EMBL/GenBank/DDBJ databases">
        <authorList>
            <person name="Kucharzyk K."/>
            <person name="Murdoch R.W."/>
            <person name="Higgins S."/>
            <person name="Loffler F."/>
        </authorList>
    </citation>
    <scope>NUCLEOTIDE SEQUENCE</scope>
</reference>
<organism evidence="4">
    <name type="scientific">bioreactor metagenome</name>
    <dbReference type="NCBI Taxonomy" id="1076179"/>
    <lineage>
        <taxon>unclassified sequences</taxon>
        <taxon>metagenomes</taxon>
        <taxon>ecological metagenomes</taxon>
    </lineage>
</organism>
<dbReference type="AlphaFoldDB" id="A0A645EJ59"/>
<dbReference type="PANTHER" id="PTHR22789">
    <property type="entry name" value="FUCULOSE PHOSPHATE ALDOLASE"/>
    <property type="match status" value="1"/>
</dbReference>
<keyword evidence="2 4" id="KW-0456">Lyase</keyword>
<dbReference type="InterPro" id="IPR050197">
    <property type="entry name" value="Aldolase_class_II_sugar_metab"/>
</dbReference>
<dbReference type="SUPFAM" id="SSF53639">
    <property type="entry name" value="AraD/HMP-PK domain-like"/>
    <property type="match status" value="1"/>
</dbReference>
<evidence type="ECO:0000313" key="4">
    <source>
        <dbReference type="EMBL" id="MPN02001.1"/>
    </source>
</evidence>
<dbReference type="PANTHER" id="PTHR22789:SF0">
    <property type="entry name" value="3-OXO-TETRONATE 4-PHOSPHATE DECARBOXYLASE-RELATED"/>
    <property type="match status" value="1"/>
</dbReference>
<evidence type="ECO:0000259" key="3">
    <source>
        <dbReference type="SMART" id="SM01007"/>
    </source>
</evidence>
<dbReference type="GO" id="GO:0046570">
    <property type="term" value="F:methylthioribulose 1-phosphate dehydratase activity"/>
    <property type="evidence" value="ECO:0007669"/>
    <property type="project" value="UniProtKB-EC"/>
</dbReference>
<sequence>MVAYQLFETIEFSAKLDLLSRKLGEPRAVTGEQLTRWNAQKAPDYQPMTRHTVGEREQEIRAEMVQKLRRGCEHALLFGASGVCSARVDADSFLVTPEGMDNALLEERDLVLIHGGAAEAGKQPAAESALHAAIYKQHASIHAVFSAAPANVAAFASAKERFETSTVPESYYMLRSVPTRPMEDFLGDPGANAALFSEKTPVVLFENCRIVTTGASLFTALDRLEVAEATATSILVARDAGKVIFLSEGEIQALKTTFHLE</sequence>
<dbReference type="GO" id="GO:0016832">
    <property type="term" value="F:aldehyde-lyase activity"/>
    <property type="evidence" value="ECO:0007669"/>
    <property type="project" value="TreeGrafter"/>
</dbReference>
<feature type="domain" description="Class II aldolase/adducin N-terminal" evidence="3">
    <location>
        <begin position="62"/>
        <end position="235"/>
    </location>
</feature>
<dbReference type="Gene3D" id="3.40.225.10">
    <property type="entry name" value="Class II aldolase/adducin N-terminal domain"/>
    <property type="match status" value="1"/>
</dbReference>
<dbReference type="GO" id="GO:0005829">
    <property type="term" value="C:cytosol"/>
    <property type="evidence" value="ECO:0007669"/>
    <property type="project" value="TreeGrafter"/>
</dbReference>
<dbReference type="EMBL" id="VSSQ01047970">
    <property type="protein sequence ID" value="MPN02001.1"/>
    <property type="molecule type" value="Genomic_DNA"/>
</dbReference>
<protein>
    <submittedName>
        <fullName evidence="4">Methylthioribulose-1-phosphate dehydratase</fullName>
        <ecNumber evidence="4">4.2.1.109</ecNumber>
    </submittedName>
</protein>
<accession>A0A645EJ59</accession>
<dbReference type="InterPro" id="IPR036409">
    <property type="entry name" value="Aldolase_II/adducin_N_sf"/>
</dbReference>
<evidence type="ECO:0000256" key="2">
    <source>
        <dbReference type="ARBA" id="ARBA00023239"/>
    </source>
</evidence>
<comment type="caution">
    <text evidence="4">The sequence shown here is derived from an EMBL/GenBank/DDBJ whole genome shotgun (WGS) entry which is preliminary data.</text>
</comment>
<name>A0A645EJ59_9ZZZZ</name>
<dbReference type="EC" id="4.2.1.109" evidence="4"/>
<dbReference type="InterPro" id="IPR001303">
    <property type="entry name" value="Aldolase_II/adducin_N"/>
</dbReference>
<dbReference type="GO" id="GO:0046872">
    <property type="term" value="F:metal ion binding"/>
    <property type="evidence" value="ECO:0007669"/>
    <property type="project" value="UniProtKB-KW"/>
</dbReference>
<proteinExistence type="predicted"/>
<gene>
    <name evidence="4" type="primary">mtnB_6</name>
    <name evidence="4" type="ORF">SDC9_149214</name>
</gene>
<dbReference type="SMART" id="SM01007">
    <property type="entry name" value="Aldolase_II"/>
    <property type="match status" value="1"/>
</dbReference>
<dbReference type="GO" id="GO:0019323">
    <property type="term" value="P:pentose catabolic process"/>
    <property type="evidence" value="ECO:0007669"/>
    <property type="project" value="TreeGrafter"/>
</dbReference>
<keyword evidence="1" id="KW-0479">Metal-binding</keyword>